<feature type="region of interest" description="Disordered" evidence="1">
    <location>
        <begin position="134"/>
        <end position="188"/>
    </location>
</feature>
<name>A0A6P6XNV7_DERPT</name>
<dbReference type="SUPFAM" id="SSF50729">
    <property type="entry name" value="PH domain-like"/>
    <property type="match status" value="2"/>
</dbReference>
<feature type="compositionally biased region" description="Basic and acidic residues" evidence="1">
    <location>
        <begin position="379"/>
        <end position="389"/>
    </location>
</feature>
<dbReference type="OMA" id="WIYIGRK"/>
<feature type="compositionally biased region" description="Low complexity" evidence="1">
    <location>
        <begin position="992"/>
        <end position="1024"/>
    </location>
</feature>
<feature type="compositionally biased region" description="Basic and acidic residues" evidence="1">
    <location>
        <begin position="898"/>
        <end position="909"/>
    </location>
</feature>
<feature type="compositionally biased region" description="Low complexity" evidence="1">
    <location>
        <begin position="1"/>
        <end position="20"/>
    </location>
</feature>
<feature type="compositionally biased region" description="Polar residues" evidence="1">
    <location>
        <begin position="1025"/>
        <end position="1038"/>
    </location>
</feature>
<feature type="domain" description="PH" evidence="2">
    <location>
        <begin position="1836"/>
        <end position="1949"/>
    </location>
</feature>
<dbReference type="PANTHER" id="PTHR47644">
    <property type="entry name" value="AGAP008221-PA"/>
    <property type="match status" value="1"/>
</dbReference>
<feature type="compositionally biased region" description="Basic and acidic residues" evidence="1">
    <location>
        <begin position="459"/>
        <end position="478"/>
    </location>
</feature>
<evidence type="ECO:0000259" key="3">
    <source>
        <dbReference type="PROSITE" id="PS50106"/>
    </source>
</evidence>
<dbReference type="PROSITE" id="PS50106">
    <property type="entry name" value="PDZ"/>
    <property type="match status" value="1"/>
</dbReference>
<feature type="region of interest" description="Disordered" evidence="1">
    <location>
        <begin position="1"/>
        <end position="22"/>
    </location>
</feature>
<dbReference type="InterPro" id="IPR001849">
    <property type="entry name" value="PH_domain"/>
</dbReference>
<feature type="region of interest" description="Disordered" evidence="1">
    <location>
        <begin position="1647"/>
        <end position="1711"/>
    </location>
</feature>
<dbReference type="InParanoid" id="A0A6P6XNV7"/>
<feature type="compositionally biased region" description="Polar residues" evidence="1">
    <location>
        <begin position="390"/>
        <end position="402"/>
    </location>
</feature>
<feature type="region of interest" description="Disordered" evidence="1">
    <location>
        <begin position="355"/>
        <end position="406"/>
    </location>
</feature>
<evidence type="ECO:0000259" key="2">
    <source>
        <dbReference type="PROSITE" id="PS50003"/>
    </source>
</evidence>
<feature type="compositionally biased region" description="Polar residues" evidence="1">
    <location>
        <begin position="1264"/>
        <end position="1278"/>
    </location>
</feature>
<feature type="compositionally biased region" description="Basic and acidic residues" evidence="1">
    <location>
        <begin position="863"/>
        <end position="874"/>
    </location>
</feature>
<feature type="region of interest" description="Disordered" evidence="1">
    <location>
        <begin position="567"/>
        <end position="600"/>
    </location>
</feature>
<evidence type="ECO:0000313" key="5">
    <source>
        <dbReference type="RefSeq" id="XP_027195127.1"/>
    </source>
</evidence>
<dbReference type="SMART" id="SM00233">
    <property type="entry name" value="PH"/>
    <property type="match status" value="2"/>
</dbReference>
<feature type="region of interest" description="Disordered" evidence="1">
    <location>
        <begin position="54"/>
        <end position="80"/>
    </location>
</feature>
<keyword evidence="5" id="KW-0418">Kinase</keyword>
<feature type="compositionally biased region" description="Polar residues" evidence="1">
    <location>
        <begin position="719"/>
        <end position="728"/>
    </location>
</feature>
<dbReference type="OrthoDB" id="6510318at2759"/>
<feature type="region of interest" description="Disordered" evidence="1">
    <location>
        <begin position="1264"/>
        <end position="1286"/>
    </location>
</feature>
<feature type="compositionally biased region" description="Polar residues" evidence="1">
    <location>
        <begin position="941"/>
        <end position="958"/>
    </location>
</feature>
<feature type="compositionally biased region" description="Low complexity" evidence="1">
    <location>
        <begin position="876"/>
        <end position="897"/>
    </location>
</feature>
<accession>A0A6P6XNV7</accession>
<feature type="region of interest" description="Disordered" evidence="1">
    <location>
        <begin position="1078"/>
        <end position="1126"/>
    </location>
</feature>
<feature type="compositionally biased region" description="Basic residues" evidence="1">
    <location>
        <begin position="1439"/>
        <end position="1458"/>
    </location>
</feature>
<feature type="compositionally biased region" description="Low complexity" evidence="1">
    <location>
        <begin position="1672"/>
        <end position="1698"/>
    </location>
</feature>
<feature type="domain" description="PH" evidence="2">
    <location>
        <begin position="1974"/>
        <end position="2094"/>
    </location>
</feature>
<dbReference type="SMART" id="SM00228">
    <property type="entry name" value="PDZ"/>
    <property type="match status" value="1"/>
</dbReference>
<feature type="region of interest" description="Disordered" evidence="1">
    <location>
        <begin position="620"/>
        <end position="670"/>
    </location>
</feature>
<dbReference type="GO" id="GO:0016301">
    <property type="term" value="F:kinase activity"/>
    <property type="evidence" value="ECO:0007669"/>
    <property type="project" value="UniProtKB-KW"/>
</dbReference>
<feature type="domain" description="PDZ" evidence="3">
    <location>
        <begin position="1744"/>
        <end position="1805"/>
    </location>
</feature>
<feature type="compositionally biased region" description="Acidic residues" evidence="1">
    <location>
        <begin position="729"/>
        <end position="742"/>
    </location>
</feature>
<keyword evidence="5" id="KW-0808">Transferase</keyword>
<feature type="region of interest" description="Disordered" evidence="1">
    <location>
        <begin position="297"/>
        <end position="333"/>
    </location>
</feature>
<feature type="region of interest" description="Disordered" evidence="1">
    <location>
        <begin position="448"/>
        <end position="478"/>
    </location>
</feature>
<feature type="region of interest" description="Disordered" evidence="1">
    <location>
        <begin position="863"/>
        <end position="914"/>
    </location>
</feature>
<dbReference type="InterPro" id="IPR011993">
    <property type="entry name" value="PH-like_dom_sf"/>
</dbReference>
<feature type="compositionally biased region" description="Low complexity" evidence="1">
    <location>
        <begin position="574"/>
        <end position="595"/>
    </location>
</feature>
<dbReference type="KEGG" id="dpte:113789748"/>
<gene>
    <name evidence="5" type="primary">LOC113789748</name>
</gene>
<feature type="compositionally biased region" description="Polar residues" evidence="1">
    <location>
        <begin position="1459"/>
        <end position="1470"/>
    </location>
</feature>
<proteinExistence type="predicted"/>
<protein>
    <submittedName>
        <fullName evidence="5">Probable serine/threonine-protein kinase DDB_G0282963</fullName>
    </submittedName>
</protein>
<feature type="compositionally biased region" description="Acidic residues" evidence="1">
    <location>
        <begin position="137"/>
        <end position="165"/>
    </location>
</feature>
<dbReference type="Proteomes" id="UP000515146">
    <property type="component" value="Unplaced"/>
</dbReference>
<dbReference type="InterPro" id="IPR001478">
    <property type="entry name" value="PDZ"/>
</dbReference>
<evidence type="ECO:0000256" key="1">
    <source>
        <dbReference type="SAM" id="MobiDB-lite"/>
    </source>
</evidence>
<dbReference type="Gene3D" id="2.30.42.10">
    <property type="match status" value="1"/>
</dbReference>
<feature type="region of interest" description="Disordered" evidence="1">
    <location>
        <begin position="1439"/>
        <end position="1490"/>
    </location>
</feature>
<dbReference type="PANTHER" id="PTHR47644:SF1">
    <property type="entry name" value="PDZ DOMAIN-CONTAINING PROTEIN"/>
    <property type="match status" value="1"/>
</dbReference>
<dbReference type="Pfam" id="PF00169">
    <property type="entry name" value="PH"/>
    <property type="match status" value="2"/>
</dbReference>
<organism evidence="4 5">
    <name type="scientific">Dermatophagoides pteronyssinus</name>
    <name type="common">European house dust mite</name>
    <dbReference type="NCBI Taxonomy" id="6956"/>
    <lineage>
        <taxon>Eukaryota</taxon>
        <taxon>Metazoa</taxon>
        <taxon>Ecdysozoa</taxon>
        <taxon>Arthropoda</taxon>
        <taxon>Chelicerata</taxon>
        <taxon>Arachnida</taxon>
        <taxon>Acari</taxon>
        <taxon>Acariformes</taxon>
        <taxon>Sarcoptiformes</taxon>
        <taxon>Astigmata</taxon>
        <taxon>Psoroptidia</taxon>
        <taxon>Analgoidea</taxon>
        <taxon>Pyroglyphidae</taxon>
        <taxon>Dermatophagoidinae</taxon>
        <taxon>Dermatophagoides</taxon>
    </lineage>
</organism>
<dbReference type="Gene3D" id="2.30.29.30">
    <property type="entry name" value="Pleckstrin-homology domain (PH domain)/Phosphotyrosine-binding domain (PTB)"/>
    <property type="match status" value="2"/>
</dbReference>
<feature type="region of interest" description="Disordered" evidence="1">
    <location>
        <begin position="1378"/>
        <end position="1398"/>
    </location>
</feature>
<dbReference type="InterPro" id="IPR036034">
    <property type="entry name" value="PDZ_sf"/>
</dbReference>
<evidence type="ECO:0000313" key="4">
    <source>
        <dbReference type="Proteomes" id="UP000515146"/>
    </source>
</evidence>
<keyword evidence="4" id="KW-1185">Reference proteome</keyword>
<dbReference type="Pfam" id="PF00595">
    <property type="entry name" value="PDZ"/>
    <property type="match status" value="1"/>
</dbReference>
<feature type="region of interest" description="Disordered" evidence="1">
    <location>
        <begin position="941"/>
        <end position="1063"/>
    </location>
</feature>
<feature type="compositionally biased region" description="Basic residues" evidence="1">
    <location>
        <begin position="968"/>
        <end position="977"/>
    </location>
</feature>
<dbReference type="PROSITE" id="PS50003">
    <property type="entry name" value="PH_DOMAIN"/>
    <property type="match status" value="2"/>
</dbReference>
<feature type="compositionally biased region" description="Low complexity" evidence="1">
    <location>
        <begin position="699"/>
        <end position="713"/>
    </location>
</feature>
<feature type="region of interest" description="Disordered" evidence="1">
    <location>
        <begin position="699"/>
        <end position="763"/>
    </location>
</feature>
<dbReference type="SUPFAM" id="SSF50156">
    <property type="entry name" value="PDZ domain-like"/>
    <property type="match status" value="1"/>
</dbReference>
<reference evidence="5" key="1">
    <citation type="submission" date="2025-08" db="UniProtKB">
        <authorList>
            <consortium name="RefSeq"/>
        </authorList>
    </citation>
    <scope>IDENTIFICATION</scope>
    <source>
        <strain evidence="5">Airmid</strain>
    </source>
</reference>
<sequence>MEKRFQQQQQQQSIQSQSQQPILTGQLSIISPESEQSSQVTSVTNCSELLQTTGTTFSSEGTGSGSAYPFAIDPQQPGPSTELIGSIQTTTTTITTTTTNATATTSNKFHPTQLIASGSNSNNDHGGHIFMGGYALDFDDDDDDDDDDDNDYDDDDDDEVYEMETTESGNNNQNNNQIDFHHHHRHQHHHNVDFAMAEGSSQDDEEKAKFELEFETTEDDICNDDDDEYDMDNYYCNKNENDKKNFNKIKRPNELNVVSPVDVNRYYRSNKEKNIVKLSSSSSPSPSPEIISNNEKINNIRSGDDNNNVEQSTTTTTTTILSSPGRVTYGTSKSLPENLFRSVDDPEMMMIIQSPLKRSNNDGERKVRLSRTKSSTFGRRRDSNDHYIDSDQQTNKLYSDNQQRNKRFDTIDSRTASDLTPLQDIYSSDPSTTIDLSIANTVIEKQEQKQLQQNNNNDDNEHSIDENESNKLRRMSQEKAKRFSAEIFEKLNITPESYANENRMIGNELLDSNDIWEAALNVGQNNSALNPVCDTMKKSKKLLVTDFTDENLTTTTTTATITFAPKEKSSSLVTNGNTTTSNQQQQSTSKQTTKLTKSRLMTPSLRQSILNQMIAIADAENDDDDDDEKININDSNKTKETKTITSTMMDKSLQKNQEETFQSAGSDELKRKLSNQTITNKRNNNNHKLQQQRSIYDSTNNSRTYSNSNNNNDVVDICKSNSTKSSSINDDDNDDDDDDDDSQTFSIENLPEDSTTSGSFMLDDVTSNNTSDALNGSYLISDSISGSTSRNFYSVSNDLMDDEPLMDNRMGKSEPATSELIHDQSDVDQNYQSMPCNINRIIVAKQIGGENPNYLRVRFEQRQRKAMERNDKNIKTKPTTTTTTTTISSSTSQSQDKSSQDDDNNKNPDEDYTCTDNFFGKYQKILDSQYEEPTNRIISTNIRQEQSSISNKIVTGTSSEHHESEINRKRKQQKQHRQTSSSQAKDISSTCQQQLQQQQQQHLQSGNNHNNNHNHNHPIGQHHQYCNTTDMFEQSSQATERDVERSEFSLQNQNSELDEDESLTFENLNNQSLSVIDEDSKGDQESGTGVGVQQQKQPMLPQPPSLTSSRSIQNNDNKNIDIDNDKHLATGSGELIQTLSQLDSSGDKSELLEERDLSLEAVLQEESKELERVKAAERLERHSKRYHHSHHHQHQQQQQHGNNLSHNTLIEDTPTTCHTSTTFQLNTMDDSSRDILDTSHNIIVHDDEERTELRDERIALLTSSIATNDSSDGSGLPSNNDDNNNMNMNMNARQKFNRKMKEIERRILSDQHHHNQIVTEKVSKIQPKNDQHQQEIARNTFNSHNNSTYSECSSITTPDHKNVIMANTAELPSILKHNRRGQSQPPPIAGASSTTGQRQTSNVAFANQLANDTGDHHLHPSSISNQHCCSRCYHRHHHHHHHHRHPRHPVGSANHHRPSTTAGSSSSTKHSVCLHHGPSGSSGGGGVRTTSNQDEIIIQARARSLTRNLGVNNNAITGTIGLQNKLNEVHLEQQQQQQLTDQIPAQRQRSPCNQHHFTCSHCGESTMPPNLVPIISTTSRFKRRGMPQLSRKSFTVEDVYFDVDDEENDIGVHSETYRSSLWIYIGRKEELNIWNNLNRAVLNRSTQEYPSKNRKQFRFPRIDDTNNDGSDRNNNNNNNTNSSTTTDTNSISISTTQSESEESTASEKNFRQRYETVTHRLIHRKASIELYRRILDQTFTIDKCLTLTRDNNEFGFRIHGNRPVVVSAVEKGTSAQHKGLEVGDIIVAVNGHTVLDSSHSEVVRMAHHGHSLKLEVASTATALKTETAQASENEPKVIINGYLSRFIDKLAEKCSTSRDKMTNPKLWRRRWFVLKSDACLYWYRNPKSLEPIGAISLQGYCAGMVNECLFGQEHLFRLVGYKTTKCKYLAAIDHATAIQWVKALNQNSIQYSNSDAFIDNTLHNIHRNPLNFINPDCYGFLWKFNQIKMNWKQRYFVLKDACLYFYADANSTTALGLFFLHGYRVQANVTFNLDKQSQQQQQQQQQQQSTITAETRKHIFEIVPSDSKYRHIWLCADSESDRKRWTYALEYSIDRWIRLK</sequence>
<feature type="compositionally biased region" description="Polar residues" evidence="1">
    <location>
        <begin position="743"/>
        <end position="763"/>
    </location>
</feature>
<dbReference type="RefSeq" id="XP_027195127.1">
    <property type="nucleotide sequence ID" value="XM_027339326.1"/>
</dbReference>